<accession>A0A4V0YZ48</accession>
<dbReference type="EMBL" id="CP035758">
    <property type="protein sequence ID" value="QBD78471.1"/>
    <property type="molecule type" value="Genomic_DNA"/>
</dbReference>
<keyword evidence="2" id="KW-1133">Transmembrane helix</keyword>
<feature type="region of interest" description="Disordered" evidence="1">
    <location>
        <begin position="1"/>
        <end position="36"/>
    </location>
</feature>
<keyword evidence="2" id="KW-0812">Transmembrane</keyword>
<proteinExistence type="predicted"/>
<dbReference type="AlphaFoldDB" id="A0A4V0YZ48"/>
<evidence type="ECO:0000313" key="3">
    <source>
        <dbReference type="EMBL" id="QBD78471.1"/>
    </source>
</evidence>
<sequence length="333" mass="36171">MAKTKRHPSAAQRREQERSGRQERLRSAQNIRANKNRRRANNSTWYWIGGIVALVVVVVVAFVFLARQPATPPAVPQGPTAQANFKDLTKVDPTLLASIGTGNAQNLMKPLPGGTPAAKGPDGKPQFFYMGGEFCPFCGAQRWSMIVALSRFGTFSQLSPIISGEDSVPSYTFHGSTYSSQYVDFVSVETSDNQGVAFEKPTAEQMQLFQKYDAPPYTSEQNKGSIPFILIGNQFTSTGSYFDPQVLIGHSHEDIIKQLKDPNSAIARGVLGSANYLTAAICNITQNQPADVCTAKPIPQIQQSLPRASIAPAGPPLAMAAASQDLIVRREQE</sequence>
<keyword evidence="4" id="KW-1185">Reference proteome</keyword>
<reference evidence="3 4" key="1">
    <citation type="submission" date="2019-01" db="EMBL/GenBank/DDBJ databases">
        <title>Ktedonosporobacter rubrisoli SCAWS-G2.</title>
        <authorList>
            <person name="Huang Y."/>
            <person name="Yan B."/>
        </authorList>
    </citation>
    <scope>NUCLEOTIDE SEQUENCE [LARGE SCALE GENOMIC DNA]</scope>
    <source>
        <strain evidence="3 4">SCAWS-G2</strain>
    </source>
</reference>
<dbReference type="Proteomes" id="UP000290365">
    <property type="component" value="Chromosome"/>
</dbReference>
<feature type="compositionally biased region" description="Basic and acidic residues" evidence="1">
    <location>
        <begin position="12"/>
        <end position="26"/>
    </location>
</feature>
<evidence type="ECO:0000256" key="2">
    <source>
        <dbReference type="SAM" id="Phobius"/>
    </source>
</evidence>
<dbReference type="InterPro" id="IPR009272">
    <property type="entry name" value="DUF929"/>
</dbReference>
<evidence type="ECO:0000256" key="1">
    <source>
        <dbReference type="SAM" id="MobiDB-lite"/>
    </source>
</evidence>
<dbReference type="KEGG" id="kbs:EPA93_21725"/>
<keyword evidence="2" id="KW-0472">Membrane</keyword>
<dbReference type="Pfam" id="PF06053">
    <property type="entry name" value="DUF929"/>
    <property type="match status" value="1"/>
</dbReference>
<feature type="transmembrane region" description="Helical" evidence="2">
    <location>
        <begin position="45"/>
        <end position="66"/>
    </location>
</feature>
<organism evidence="3 4">
    <name type="scientific">Ktedonosporobacter rubrisoli</name>
    <dbReference type="NCBI Taxonomy" id="2509675"/>
    <lineage>
        <taxon>Bacteria</taxon>
        <taxon>Bacillati</taxon>
        <taxon>Chloroflexota</taxon>
        <taxon>Ktedonobacteria</taxon>
        <taxon>Ktedonobacterales</taxon>
        <taxon>Ktedonosporobacteraceae</taxon>
        <taxon>Ktedonosporobacter</taxon>
    </lineage>
</organism>
<gene>
    <name evidence="3" type="ORF">EPA93_21725</name>
</gene>
<dbReference type="OrthoDB" id="154333at2"/>
<evidence type="ECO:0000313" key="4">
    <source>
        <dbReference type="Proteomes" id="UP000290365"/>
    </source>
</evidence>
<name>A0A4V0YZ48_KTERU</name>
<protein>
    <submittedName>
        <fullName evidence="3">DUF929 domain-containing protein</fullName>
    </submittedName>
</protein>
<dbReference type="RefSeq" id="WP_129889524.1">
    <property type="nucleotide sequence ID" value="NZ_CP035758.1"/>
</dbReference>